<keyword evidence="2" id="KW-0539">Nucleus</keyword>
<dbReference type="InterPro" id="IPR046347">
    <property type="entry name" value="bZIP_sf"/>
</dbReference>
<dbReference type="GO" id="GO:0000976">
    <property type="term" value="F:transcription cis-regulatory region binding"/>
    <property type="evidence" value="ECO:0007669"/>
    <property type="project" value="InterPro"/>
</dbReference>
<comment type="subcellular location">
    <subcellularLocation>
        <location evidence="1">Nucleus</location>
    </subcellularLocation>
</comment>
<keyword evidence="6" id="KW-1185">Reference proteome</keyword>
<reference evidence="5" key="1">
    <citation type="submission" date="2020-05" db="EMBL/GenBank/DDBJ databases">
        <title>Phylogenomic resolution of chytrid fungi.</title>
        <authorList>
            <person name="Stajich J.E."/>
            <person name="Amses K."/>
            <person name="Simmons R."/>
            <person name="Seto K."/>
            <person name="Myers J."/>
            <person name="Bonds A."/>
            <person name="Quandt C.A."/>
            <person name="Barry K."/>
            <person name="Liu P."/>
            <person name="Grigoriev I."/>
            <person name="Longcore J.E."/>
            <person name="James T.Y."/>
        </authorList>
    </citation>
    <scope>NUCLEOTIDE SEQUENCE</scope>
    <source>
        <strain evidence="5">JEL0379</strain>
    </source>
</reference>
<evidence type="ECO:0000313" key="5">
    <source>
        <dbReference type="EMBL" id="KAJ3182973.1"/>
    </source>
</evidence>
<dbReference type="GO" id="GO:0090575">
    <property type="term" value="C:RNA polymerase II transcription regulator complex"/>
    <property type="evidence" value="ECO:0007669"/>
    <property type="project" value="TreeGrafter"/>
</dbReference>
<accession>A0AAD5XPS6</accession>
<feature type="region of interest" description="Disordered" evidence="3">
    <location>
        <begin position="99"/>
        <end position="137"/>
    </location>
</feature>
<evidence type="ECO:0000313" key="6">
    <source>
        <dbReference type="Proteomes" id="UP001212152"/>
    </source>
</evidence>
<dbReference type="PANTHER" id="PTHR40621:SF6">
    <property type="entry name" value="AP-1-LIKE TRANSCRIPTION FACTOR YAP1-RELATED"/>
    <property type="match status" value="1"/>
</dbReference>
<comment type="caution">
    <text evidence="5">The sequence shown here is derived from an EMBL/GenBank/DDBJ whole genome shotgun (WGS) entry which is preliminary data.</text>
</comment>
<dbReference type="Proteomes" id="UP001212152">
    <property type="component" value="Unassembled WGS sequence"/>
</dbReference>
<feature type="region of interest" description="Disordered" evidence="3">
    <location>
        <begin position="278"/>
        <end position="370"/>
    </location>
</feature>
<dbReference type="PANTHER" id="PTHR40621">
    <property type="entry name" value="TRANSCRIPTION FACTOR KAPC-RELATED"/>
    <property type="match status" value="1"/>
</dbReference>
<gene>
    <name evidence="5" type="ORF">HDU87_007395</name>
</gene>
<organism evidence="5 6">
    <name type="scientific">Geranomyces variabilis</name>
    <dbReference type="NCBI Taxonomy" id="109894"/>
    <lineage>
        <taxon>Eukaryota</taxon>
        <taxon>Fungi</taxon>
        <taxon>Fungi incertae sedis</taxon>
        <taxon>Chytridiomycota</taxon>
        <taxon>Chytridiomycota incertae sedis</taxon>
        <taxon>Chytridiomycetes</taxon>
        <taxon>Spizellomycetales</taxon>
        <taxon>Powellomycetaceae</taxon>
        <taxon>Geranomyces</taxon>
    </lineage>
</organism>
<evidence type="ECO:0000256" key="2">
    <source>
        <dbReference type="ARBA" id="ARBA00023242"/>
    </source>
</evidence>
<feature type="compositionally biased region" description="Polar residues" evidence="3">
    <location>
        <begin position="1"/>
        <end position="20"/>
    </location>
</feature>
<dbReference type="InterPro" id="IPR004827">
    <property type="entry name" value="bZIP"/>
</dbReference>
<feature type="domain" description="BZIP" evidence="4">
    <location>
        <begin position="354"/>
        <end position="369"/>
    </location>
</feature>
<feature type="region of interest" description="Disordered" evidence="3">
    <location>
        <begin position="1"/>
        <end position="42"/>
    </location>
</feature>
<feature type="compositionally biased region" description="Basic and acidic residues" evidence="3">
    <location>
        <begin position="347"/>
        <end position="358"/>
    </location>
</feature>
<dbReference type="CDD" id="cd14688">
    <property type="entry name" value="bZIP_YAP"/>
    <property type="match status" value="1"/>
</dbReference>
<evidence type="ECO:0000256" key="3">
    <source>
        <dbReference type="SAM" id="MobiDB-lite"/>
    </source>
</evidence>
<dbReference type="Gene3D" id="1.20.5.170">
    <property type="match status" value="1"/>
</dbReference>
<feature type="compositionally biased region" description="Low complexity" evidence="3">
    <location>
        <begin position="334"/>
        <end position="346"/>
    </location>
</feature>
<dbReference type="InterPro" id="IPR050936">
    <property type="entry name" value="AP-1-like"/>
</dbReference>
<feature type="compositionally biased region" description="Polar residues" evidence="3">
    <location>
        <begin position="304"/>
        <end position="322"/>
    </location>
</feature>
<dbReference type="SUPFAM" id="SSF57959">
    <property type="entry name" value="Leucine zipper domain"/>
    <property type="match status" value="1"/>
</dbReference>
<sequence>MNGISSTSGAGNKGGSSVPSISPGAPAKMHDDLGTSPAAEPELPHLHLHHSDHHHHQQLAQQEYYLRSAYEQQYAGYAFYSHPEPSYYTTRDAALMHPPLMHAPYDGGDEDEEEEEDEHGTKRRALSPGSVDSGSSAHGAAIGGIGDCCNSLSMHHHHLHPQEHAPYMHHEFSGMLPLIRPDLAHHHHGSPHQHPGAVAQIAGAHAAAAAAASLSSSYAARVPDSRSARIRMMRAAAASINERSNAYKTGSNNAGDSAHGSDDDMHEFPIAKLAGTKLSQRQTQPSLVQQPQQHQQHQHQSIPRATQQHKPPTRRASVSSSTHEGDSTAAAAEPGSLSGGNPNSNSGDRKTSARRAEQNRTAQRAFRERRQHYVKDLEAKAAQADTLDSRISQADCRLADIQSIAERLAADREGWMREREMWWRERDEAVSLANSLVTELDVLNKENCRFREVLDGLSSAVTAGKGELPANLLPMAQLALQLQISGETTPGSRKRTITELEFEDMIMAAPMEHGSNDSNSSIDAQKRFRTSSSSSTCGSASDGEESANVAALRDLLKSAHAKHANQPMSMVEPAALSESSSGHCGEGVSKS</sequence>
<dbReference type="EMBL" id="JADGJQ010000007">
    <property type="protein sequence ID" value="KAJ3182973.1"/>
    <property type="molecule type" value="Genomic_DNA"/>
</dbReference>
<feature type="region of interest" description="Disordered" evidence="3">
    <location>
        <begin position="560"/>
        <end position="591"/>
    </location>
</feature>
<proteinExistence type="predicted"/>
<protein>
    <recommendedName>
        <fullName evidence="4">BZIP domain-containing protein</fullName>
    </recommendedName>
</protein>
<feature type="compositionally biased region" description="Low complexity" evidence="3">
    <location>
        <begin position="531"/>
        <end position="541"/>
    </location>
</feature>
<dbReference type="PROSITE" id="PS00036">
    <property type="entry name" value="BZIP_BASIC"/>
    <property type="match status" value="1"/>
</dbReference>
<evidence type="ECO:0000256" key="1">
    <source>
        <dbReference type="ARBA" id="ARBA00004123"/>
    </source>
</evidence>
<name>A0AAD5XPS6_9FUNG</name>
<feature type="compositionally biased region" description="Acidic residues" evidence="3">
    <location>
        <begin position="107"/>
        <end position="118"/>
    </location>
</feature>
<feature type="region of interest" description="Disordered" evidence="3">
    <location>
        <begin position="511"/>
        <end position="544"/>
    </location>
</feature>
<feature type="region of interest" description="Disordered" evidence="3">
    <location>
        <begin position="244"/>
        <end position="265"/>
    </location>
</feature>
<feature type="compositionally biased region" description="Low complexity" evidence="3">
    <location>
        <begin position="279"/>
        <end position="303"/>
    </location>
</feature>
<dbReference type="AlphaFoldDB" id="A0AAD5XPS6"/>
<feature type="compositionally biased region" description="Polar residues" evidence="3">
    <location>
        <begin position="244"/>
        <end position="255"/>
    </location>
</feature>
<dbReference type="GO" id="GO:0001228">
    <property type="term" value="F:DNA-binding transcription activator activity, RNA polymerase II-specific"/>
    <property type="evidence" value="ECO:0007669"/>
    <property type="project" value="TreeGrafter"/>
</dbReference>
<evidence type="ECO:0000259" key="4">
    <source>
        <dbReference type="PROSITE" id="PS00036"/>
    </source>
</evidence>